<comment type="caution">
    <text evidence="1">The sequence shown here is derived from an EMBL/GenBank/DDBJ whole genome shotgun (WGS) entry which is preliminary data.</text>
</comment>
<evidence type="ECO:0000313" key="1">
    <source>
        <dbReference type="EMBL" id="KAG5936386.1"/>
    </source>
</evidence>
<organism evidence="1 2">
    <name type="scientific">Claviceps pazoutovae</name>
    <dbReference type="NCBI Taxonomy" id="1649127"/>
    <lineage>
        <taxon>Eukaryota</taxon>
        <taxon>Fungi</taxon>
        <taxon>Dikarya</taxon>
        <taxon>Ascomycota</taxon>
        <taxon>Pezizomycotina</taxon>
        <taxon>Sordariomycetes</taxon>
        <taxon>Hypocreomycetidae</taxon>
        <taxon>Hypocreales</taxon>
        <taxon>Clavicipitaceae</taxon>
        <taxon>Claviceps</taxon>
    </lineage>
</organism>
<dbReference type="EMBL" id="SRPO01000218">
    <property type="protein sequence ID" value="KAG5936386.1"/>
    <property type="molecule type" value="Genomic_DNA"/>
</dbReference>
<dbReference type="AlphaFoldDB" id="A0A9P7MAX0"/>
<reference evidence="1 2" key="1">
    <citation type="journal article" date="2020" name="bioRxiv">
        <title>Whole genome comparisons of ergot fungi reveals the divergence and evolution of species within the genus Claviceps are the result of varying mechanisms driving genome evolution and host range expansion.</title>
        <authorList>
            <person name="Wyka S.A."/>
            <person name="Mondo S.J."/>
            <person name="Liu M."/>
            <person name="Dettman J."/>
            <person name="Nalam V."/>
            <person name="Broders K.D."/>
        </authorList>
    </citation>
    <scope>NUCLEOTIDE SEQUENCE [LARGE SCALE GENOMIC DNA]</scope>
    <source>
        <strain evidence="1 2">CCC 1485</strain>
    </source>
</reference>
<accession>A0A9P7MAX0</accession>
<name>A0A9P7MAX0_9HYPO</name>
<dbReference type="OrthoDB" id="10481074at2759"/>
<proteinExistence type="predicted"/>
<dbReference type="Proteomes" id="UP000706124">
    <property type="component" value="Unassembled WGS sequence"/>
</dbReference>
<sequence>MADAGQPTTVKTQPPLLATVATRKQKAFGAVGKAFEPKVTAAKAVFKKYPGSEMISPGYSDKAKARVEKAGLFTGETSHQQVRQLVPSLIEREEWFHSSSNTLPGFKNQLRSG</sequence>
<protein>
    <submittedName>
        <fullName evidence="1">Uncharacterized protein</fullName>
    </submittedName>
</protein>
<gene>
    <name evidence="1" type="ORF">E4U60_002575</name>
</gene>
<evidence type="ECO:0000313" key="2">
    <source>
        <dbReference type="Proteomes" id="UP000706124"/>
    </source>
</evidence>
<keyword evidence="2" id="KW-1185">Reference proteome</keyword>